<dbReference type="AlphaFoldDB" id="A0A942TAM3"/>
<dbReference type="PANTHER" id="PTHR43140:SF1">
    <property type="entry name" value="TYPE I RESTRICTION ENZYME ECOKI SPECIFICITY SUBUNIT"/>
    <property type="match status" value="1"/>
</dbReference>
<keyword evidence="6" id="KW-0378">Hydrolase</keyword>
<dbReference type="CDD" id="cd17265">
    <property type="entry name" value="RMtype1_S_Eco4255III-TRD2-CR2_like"/>
    <property type="match status" value="1"/>
</dbReference>
<dbReference type="GO" id="GO:0004519">
    <property type="term" value="F:endonuclease activity"/>
    <property type="evidence" value="ECO:0007669"/>
    <property type="project" value="UniProtKB-KW"/>
</dbReference>
<reference evidence="6 7" key="1">
    <citation type="submission" date="2021-05" db="EMBL/GenBank/DDBJ databases">
        <title>Novel Bacillus species.</title>
        <authorList>
            <person name="Liu G."/>
        </authorList>
    </citation>
    <scope>NUCLEOTIDE SEQUENCE [LARGE SCALE GENOMIC DNA]</scope>
    <source>
        <strain evidence="7">FJAT-49780</strain>
    </source>
</reference>
<comment type="similarity">
    <text evidence="1">Belongs to the type-I restriction system S methylase family.</text>
</comment>
<evidence type="ECO:0000256" key="3">
    <source>
        <dbReference type="ARBA" id="ARBA00023125"/>
    </source>
</evidence>
<accession>A0A942TAM3</accession>
<dbReference type="EMBL" id="JAGYPG010000001">
    <property type="protein sequence ID" value="MBS4194306.1"/>
    <property type="molecule type" value="Genomic_DNA"/>
</dbReference>
<dbReference type="EC" id="3.1.21.-" evidence="6"/>
<gene>
    <name evidence="6" type="ORF">KHA97_04350</name>
</gene>
<dbReference type="Gene3D" id="3.90.220.20">
    <property type="entry name" value="DNA methylase specificity domains"/>
    <property type="match status" value="2"/>
</dbReference>
<dbReference type="SUPFAM" id="SSF116734">
    <property type="entry name" value="DNA methylase specificity domain"/>
    <property type="match status" value="2"/>
</dbReference>
<proteinExistence type="inferred from homology"/>
<keyword evidence="6" id="KW-0540">Nuclease</keyword>
<feature type="domain" description="Type I restriction modification DNA specificity" evidence="5">
    <location>
        <begin position="314"/>
        <end position="476"/>
    </location>
</feature>
<keyword evidence="3" id="KW-0238">DNA-binding</keyword>
<comment type="caution">
    <text evidence="6">The sequence shown here is derived from an EMBL/GenBank/DDBJ whole genome shotgun (WGS) entry which is preliminary data.</text>
</comment>
<keyword evidence="2" id="KW-0680">Restriction system</keyword>
<dbReference type="InterPro" id="IPR051212">
    <property type="entry name" value="Type-I_RE_S_subunit"/>
</dbReference>
<evidence type="ECO:0000256" key="4">
    <source>
        <dbReference type="ARBA" id="ARBA00038652"/>
    </source>
</evidence>
<comment type="subunit">
    <text evidence="4">The methyltransferase is composed of M and S polypeptides.</text>
</comment>
<evidence type="ECO:0000256" key="2">
    <source>
        <dbReference type="ARBA" id="ARBA00022747"/>
    </source>
</evidence>
<dbReference type="PANTHER" id="PTHR43140">
    <property type="entry name" value="TYPE-1 RESTRICTION ENZYME ECOKI SPECIFICITY PROTEIN"/>
    <property type="match status" value="1"/>
</dbReference>
<dbReference type="Pfam" id="PF01420">
    <property type="entry name" value="Methylase_S"/>
    <property type="match status" value="2"/>
</dbReference>
<dbReference type="InterPro" id="IPR000055">
    <property type="entry name" value="Restrct_endonuc_typeI_TRD"/>
</dbReference>
<keyword evidence="7" id="KW-1185">Reference proteome</keyword>
<protein>
    <submittedName>
        <fullName evidence="6">Restriction endonuclease subunit S</fullName>
        <ecNumber evidence="6">3.1.21.-</ecNumber>
    </submittedName>
</protein>
<dbReference type="RefSeq" id="WP_213123501.1">
    <property type="nucleotide sequence ID" value="NZ_JAGYPG010000001.1"/>
</dbReference>
<name>A0A942TAM3_9BACI</name>
<dbReference type="Proteomes" id="UP000681414">
    <property type="component" value="Unassembled WGS sequence"/>
</dbReference>
<dbReference type="GO" id="GO:0016787">
    <property type="term" value="F:hydrolase activity"/>
    <property type="evidence" value="ECO:0007669"/>
    <property type="project" value="UniProtKB-KW"/>
</dbReference>
<feature type="domain" description="Type I restriction modification DNA specificity" evidence="5">
    <location>
        <begin position="69"/>
        <end position="228"/>
    </location>
</feature>
<keyword evidence="6" id="KW-0255">Endonuclease</keyword>
<evidence type="ECO:0000259" key="5">
    <source>
        <dbReference type="Pfam" id="PF01420"/>
    </source>
</evidence>
<dbReference type="GO" id="GO:0009307">
    <property type="term" value="P:DNA restriction-modification system"/>
    <property type="evidence" value="ECO:0007669"/>
    <property type="project" value="UniProtKB-KW"/>
</dbReference>
<evidence type="ECO:0000256" key="1">
    <source>
        <dbReference type="ARBA" id="ARBA00010923"/>
    </source>
</evidence>
<sequence>MNAQDLKNSILQLAVQGRLVEQREEEGTAEKLYQQIKEEKSKLVREGKVKKSKNLPEITEDEISFDIPASWKWVRLGEVGETNIGLTYKPSSISNNGTIVLRSSNIYNGELVYDDIVKVEMSIPENKMCKSGDILICARNGSKRLVGKAAIIDKEGMSFGAFMAIYRSICNEYVLHVINSTYFRNALLPETGTTTINQITQDRLRNFVLPLPPLKEQKRIVAKIEELIPYVEKYDKAYSKVEELNKKFPEDMQKSILQYAIQGKLVEQLDEEGTAEELFQQIQEEKAKLIKEGKIKKTKALPVITEDEIPYDIPENWKWVRLGEIVSILGDGIHGTPVYDDKGDYYFINGNNLNDGKIEFKDNTKRVNEDQFIKHKRELNESTVLVSINGTIGNVAFYGGEKVVLGKSACYFNLIIEDFKYYLYWVIKTKYFLDYAFKKATGTTIKNVSLAAMKEVAIPLPPLEEQKRIVEKLEELLPYAKQLIK</sequence>
<evidence type="ECO:0000313" key="6">
    <source>
        <dbReference type="EMBL" id="MBS4194306.1"/>
    </source>
</evidence>
<dbReference type="GO" id="GO:0003677">
    <property type="term" value="F:DNA binding"/>
    <property type="evidence" value="ECO:0007669"/>
    <property type="project" value="UniProtKB-KW"/>
</dbReference>
<organism evidence="6 7">
    <name type="scientific">Lederbergia citri</name>
    <dbReference type="NCBI Taxonomy" id="2833580"/>
    <lineage>
        <taxon>Bacteria</taxon>
        <taxon>Bacillati</taxon>
        <taxon>Bacillota</taxon>
        <taxon>Bacilli</taxon>
        <taxon>Bacillales</taxon>
        <taxon>Bacillaceae</taxon>
        <taxon>Lederbergia</taxon>
    </lineage>
</organism>
<evidence type="ECO:0000313" key="7">
    <source>
        <dbReference type="Proteomes" id="UP000681414"/>
    </source>
</evidence>
<dbReference type="InterPro" id="IPR044946">
    <property type="entry name" value="Restrct_endonuc_typeI_TRD_sf"/>
</dbReference>